<dbReference type="PaxDb" id="243230-DR_1706"/>
<dbReference type="InParanoid" id="Q9RTQ0"/>
<gene>
    <name evidence="1" type="ordered locus">DR_1706</name>
</gene>
<dbReference type="OrthoDB" id="70057at2"/>
<evidence type="ECO:0000313" key="2">
    <source>
        <dbReference type="Proteomes" id="UP000002524"/>
    </source>
</evidence>
<proteinExistence type="predicted"/>
<dbReference type="EMBL" id="AE000513">
    <property type="protein sequence ID" value="AAF11268.1"/>
    <property type="molecule type" value="Genomic_DNA"/>
</dbReference>
<dbReference type="PROSITE" id="PS51257">
    <property type="entry name" value="PROKAR_LIPOPROTEIN"/>
    <property type="match status" value="1"/>
</dbReference>
<reference evidence="1 2" key="1">
    <citation type="journal article" date="1999" name="Science">
        <title>Genome sequence of the radioresistant bacterium Deinococcus radiodurans R1.</title>
        <authorList>
            <person name="White O."/>
            <person name="Eisen J.A."/>
            <person name="Heidelberg J.F."/>
            <person name="Hickey E.K."/>
            <person name="Peterson J.D."/>
            <person name="Dodson R.J."/>
            <person name="Haft D.H."/>
            <person name="Gwinn M.L."/>
            <person name="Nelson W.C."/>
            <person name="Richardson D.L."/>
            <person name="Moffat K.S."/>
            <person name="Qin H."/>
            <person name="Jiang L."/>
            <person name="Pamphile W."/>
            <person name="Crosby M."/>
            <person name="Shen M."/>
            <person name="Vamathevan J.J."/>
            <person name="Lam P."/>
            <person name="McDonald L."/>
            <person name="Utterback T."/>
            <person name="Zalewski C."/>
            <person name="Makarova K.S."/>
            <person name="Aravind L."/>
            <person name="Daly M.J."/>
            <person name="Minton K.W."/>
            <person name="Fleischmann R.D."/>
            <person name="Ketchum K.A."/>
            <person name="Nelson K.E."/>
            <person name="Salzberg S."/>
            <person name="Smith H.O."/>
            <person name="Venter J.C."/>
            <person name="Fraser C.M."/>
        </authorList>
    </citation>
    <scope>NUCLEOTIDE SEQUENCE [LARGE SCALE GENOMIC DNA]</scope>
    <source>
        <strain evidence="2">ATCC 13939 / DSM 20539 / JCM 16871 / LMG 4051 / NBRC 15346 / NCIMB 9279 / R1 / VKM B-1422</strain>
    </source>
</reference>
<evidence type="ECO:0000313" key="1">
    <source>
        <dbReference type="EMBL" id="AAF11268.1"/>
    </source>
</evidence>
<name>Q9RTQ0_DEIRA</name>
<dbReference type="STRING" id="243230.DR_1706"/>
<organism evidence="1 2">
    <name type="scientific">Deinococcus radiodurans (strain ATCC 13939 / DSM 20539 / JCM 16871 / CCUG 27074 / LMG 4051 / NBRC 15346 / NCIMB 9279 / VKM B-1422 / R1)</name>
    <dbReference type="NCBI Taxonomy" id="243230"/>
    <lineage>
        <taxon>Bacteria</taxon>
        <taxon>Thermotogati</taxon>
        <taxon>Deinococcota</taxon>
        <taxon>Deinococci</taxon>
        <taxon>Deinococcales</taxon>
        <taxon>Deinococcaceae</taxon>
        <taxon>Deinococcus</taxon>
    </lineage>
</organism>
<dbReference type="HOGENOM" id="CLU_2011518_0_0_0"/>
<evidence type="ECO:0008006" key="3">
    <source>
        <dbReference type="Google" id="ProtNLM"/>
    </source>
</evidence>
<protein>
    <recommendedName>
        <fullName evidence="3">Lipoprotein</fullName>
    </recommendedName>
</protein>
<dbReference type="Proteomes" id="UP000002524">
    <property type="component" value="Chromosome 1"/>
</dbReference>
<dbReference type="PIR" id="D75363">
    <property type="entry name" value="D75363"/>
</dbReference>
<dbReference type="EnsemblBacteria" id="AAF11268">
    <property type="protein sequence ID" value="AAF11268"/>
    <property type="gene ID" value="DR_1706"/>
</dbReference>
<accession>Q9RTQ0</accession>
<dbReference type="AlphaFoldDB" id="Q9RTQ0"/>
<dbReference type="RefSeq" id="WP_010888341.1">
    <property type="nucleotide sequence ID" value="NC_001263.1"/>
</dbReference>
<dbReference type="KEGG" id="dra:DR_1706"/>
<dbReference type="PATRIC" id="fig|243230.17.peg.1917"/>
<keyword evidence="2" id="KW-1185">Reference proteome</keyword>
<dbReference type="GeneID" id="69517943"/>
<sequence length="123" mass="12815">MKKTSLVALLALGLSGCGLVGGVEPLHIRSVEFPASVGATEPLTVTVNIDIWNCGEKGQSLTLAERTASRLSLQGTFRKGWAGPCAAAVVQKALTYTDSGTVPRTSPFEVVVNGKSWGTVTVK</sequence>